<organism evidence="2 3">
    <name type="scientific">Nostoc favosum CHAB5714</name>
    <dbReference type="NCBI Taxonomy" id="2780399"/>
    <lineage>
        <taxon>Bacteria</taxon>
        <taxon>Bacillati</taxon>
        <taxon>Cyanobacteriota</taxon>
        <taxon>Cyanophyceae</taxon>
        <taxon>Nostocales</taxon>
        <taxon>Nostocaceae</taxon>
        <taxon>Nostoc</taxon>
        <taxon>Nostoc favosum</taxon>
    </lineage>
</organism>
<keyword evidence="3" id="KW-1185">Reference proteome</keyword>
<reference evidence="2 3" key="1">
    <citation type="journal article" date="2021" name="Microorganisms">
        <title>Genome Evolution of Filamentous Cyanobacterium Nostoc Species: From Facultative Symbiosis to Free Living.</title>
        <authorList>
            <person name="Huo D."/>
            <person name="Li H."/>
            <person name="Cai F."/>
            <person name="Guo X."/>
            <person name="Qiao Z."/>
            <person name="Wang W."/>
            <person name="Yu G."/>
            <person name="Li R."/>
        </authorList>
    </citation>
    <scope>NUCLEOTIDE SEQUENCE [LARGE SCALE GENOMIC DNA]</scope>
    <source>
        <strain evidence="2 3">CHAB 5714</strain>
    </source>
</reference>
<accession>A0ABS8I2T9</accession>
<gene>
    <name evidence="2" type="ORF">LC586_04490</name>
</gene>
<dbReference type="Proteomes" id="UP001199525">
    <property type="component" value="Unassembled WGS sequence"/>
</dbReference>
<proteinExistence type="predicted"/>
<keyword evidence="1" id="KW-1133">Transmembrane helix</keyword>
<protein>
    <submittedName>
        <fullName evidence="2">Uncharacterized protein</fullName>
    </submittedName>
</protein>
<sequence>MSGVQVWRVPAIVSPLSVGAIIAFSLDAEVILLASQKLITSYLSHLSN</sequence>
<evidence type="ECO:0000313" key="2">
    <source>
        <dbReference type="EMBL" id="MCC5598495.1"/>
    </source>
</evidence>
<keyword evidence="1" id="KW-0472">Membrane</keyword>
<dbReference type="EMBL" id="JAIVFQ010000004">
    <property type="protein sequence ID" value="MCC5598495.1"/>
    <property type="molecule type" value="Genomic_DNA"/>
</dbReference>
<feature type="transmembrane region" description="Helical" evidence="1">
    <location>
        <begin position="12"/>
        <end position="34"/>
    </location>
</feature>
<evidence type="ECO:0000256" key="1">
    <source>
        <dbReference type="SAM" id="Phobius"/>
    </source>
</evidence>
<keyword evidence="1" id="KW-0812">Transmembrane</keyword>
<name>A0ABS8I2T9_9NOSO</name>
<evidence type="ECO:0000313" key="3">
    <source>
        <dbReference type="Proteomes" id="UP001199525"/>
    </source>
</evidence>
<dbReference type="RefSeq" id="WP_229483306.1">
    <property type="nucleotide sequence ID" value="NZ_JAIVFQ010000004.1"/>
</dbReference>
<comment type="caution">
    <text evidence="2">The sequence shown here is derived from an EMBL/GenBank/DDBJ whole genome shotgun (WGS) entry which is preliminary data.</text>
</comment>